<evidence type="ECO:0000256" key="1">
    <source>
        <dbReference type="SAM" id="Phobius"/>
    </source>
</evidence>
<keyword evidence="1" id="KW-0472">Membrane</keyword>
<proteinExistence type="predicted"/>
<reference evidence="2" key="2">
    <citation type="submission" date="2020-06" db="EMBL/GenBank/DDBJ databases">
        <title>Helianthus annuus Genome sequencing and assembly Release 2.</title>
        <authorList>
            <person name="Gouzy J."/>
            <person name="Langlade N."/>
            <person name="Munos S."/>
        </authorList>
    </citation>
    <scope>NUCLEOTIDE SEQUENCE</scope>
    <source>
        <tissue evidence="2">Leaves</tissue>
    </source>
</reference>
<feature type="transmembrane region" description="Helical" evidence="1">
    <location>
        <begin position="12"/>
        <end position="32"/>
    </location>
</feature>
<dbReference type="AlphaFoldDB" id="A0A9K3IV74"/>
<reference evidence="2" key="1">
    <citation type="journal article" date="2017" name="Nature">
        <title>The sunflower genome provides insights into oil metabolism, flowering and Asterid evolution.</title>
        <authorList>
            <person name="Badouin H."/>
            <person name="Gouzy J."/>
            <person name="Grassa C.J."/>
            <person name="Murat F."/>
            <person name="Staton S.E."/>
            <person name="Cottret L."/>
            <person name="Lelandais-Briere C."/>
            <person name="Owens G.L."/>
            <person name="Carrere S."/>
            <person name="Mayjonade B."/>
            <person name="Legrand L."/>
            <person name="Gill N."/>
            <person name="Kane N.C."/>
            <person name="Bowers J.E."/>
            <person name="Hubner S."/>
            <person name="Bellec A."/>
            <person name="Berard A."/>
            <person name="Berges H."/>
            <person name="Blanchet N."/>
            <person name="Boniface M.C."/>
            <person name="Brunel D."/>
            <person name="Catrice O."/>
            <person name="Chaidir N."/>
            <person name="Claudel C."/>
            <person name="Donnadieu C."/>
            <person name="Faraut T."/>
            <person name="Fievet G."/>
            <person name="Helmstetter N."/>
            <person name="King M."/>
            <person name="Knapp S.J."/>
            <person name="Lai Z."/>
            <person name="Le Paslier M.C."/>
            <person name="Lippi Y."/>
            <person name="Lorenzon L."/>
            <person name="Mandel J.R."/>
            <person name="Marage G."/>
            <person name="Marchand G."/>
            <person name="Marquand E."/>
            <person name="Bret-Mestries E."/>
            <person name="Morien E."/>
            <person name="Nambeesan S."/>
            <person name="Nguyen T."/>
            <person name="Pegot-Espagnet P."/>
            <person name="Pouilly N."/>
            <person name="Raftis F."/>
            <person name="Sallet E."/>
            <person name="Schiex T."/>
            <person name="Thomas J."/>
            <person name="Vandecasteele C."/>
            <person name="Vares D."/>
            <person name="Vear F."/>
            <person name="Vautrin S."/>
            <person name="Crespi M."/>
            <person name="Mangin B."/>
            <person name="Burke J.M."/>
            <person name="Salse J."/>
            <person name="Munos S."/>
            <person name="Vincourt P."/>
            <person name="Rieseberg L.H."/>
            <person name="Langlade N.B."/>
        </authorList>
    </citation>
    <scope>NUCLEOTIDE SEQUENCE</scope>
    <source>
        <tissue evidence="2">Leaves</tissue>
    </source>
</reference>
<dbReference type="Gramene" id="mRNA:HanXRQr2_Chr06g0273601">
    <property type="protein sequence ID" value="CDS:HanXRQr2_Chr06g0273601.1"/>
    <property type="gene ID" value="HanXRQr2_Chr06g0273601"/>
</dbReference>
<accession>A0A9K3IV74</accession>
<comment type="caution">
    <text evidence="2">The sequence shown here is derived from an EMBL/GenBank/DDBJ whole genome shotgun (WGS) entry which is preliminary data.</text>
</comment>
<evidence type="ECO:0000313" key="2">
    <source>
        <dbReference type="EMBL" id="KAF5803628.1"/>
    </source>
</evidence>
<name>A0A9K3IV74_HELAN</name>
<keyword evidence="1" id="KW-1133">Transmembrane helix</keyword>
<keyword evidence="1" id="KW-0812">Transmembrane</keyword>
<organism evidence="2 3">
    <name type="scientific">Helianthus annuus</name>
    <name type="common">Common sunflower</name>
    <dbReference type="NCBI Taxonomy" id="4232"/>
    <lineage>
        <taxon>Eukaryota</taxon>
        <taxon>Viridiplantae</taxon>
        <taxon>Streptophyta</taxon>
        <taxon>Embryophyta</taxon>
        <taxon>Tracheophyta</taxon>
        <taxon>Spermatophyta</taxon>
        <taxon>Magnoliopsida</taxon>
        <taxon>eudicotyledons</taxon>
        <taxon>Gunneridae</taxon>
        <taxon>Pentapetalae</taxon>
        <taxon>asterids</taxon>
        <taxon>campanulids</taxon>
        <taxon>Asterales</taxon>
        <taxon>Asteraceae</taxon>
        <taxon>Asteroideae</taxon>
        <taxon>Heliantheae alliance</taxon>
        <taxon>Heliantheae</taxon>
        <taxon>Helianthus</taxon>
    </lineage>
</organism>
<evidence type="ECO:0000313" key="3">
    <source>
        <dbReference type="Proteomes" id="UP000215914"/>
    </source>
</evidence>
<protein>
    <submittedName>
        <fullName evidence="2">Uncharacterized protein</fullName>
    </submittedName>
</protein>
<sequence>MPRRQPRRFRRQIVVTATTTVEVVGVLSQVIMSSREMGDRKMEGVGCLVGCGWNKNGRQLPAPPAPSPE</sequence>
<dbReference type="Proteomes" id="UP000215914">
    <property type="component" value="Unassembled WGS sequence"/>
</dbReference>
<keyword evidence="3" id="KW-1185">Reference proteome</keyword>
<dbReference type="EMBL" id="MNCJ02000321">
    <property type="protein sequence ID" value="KAF5803628.1"/>
    <property type="molecule type" value="Genomic_DNA"/>
</dbReference>
<gene>
    <name evidence="2" type="ORF">HanXRQr2_Chr06g0273601</name>
</gene>